<accession>A0A1D2VQZ4</accession>
<dbReference type="EMBL" id="KV454475">
    <property type="protein sequence ID" value="ODV64018.1"/>
    <property type="molecule type" value="Genomic_DNA"/>
</dbReference>
<keyword evidence="3" id="KW-1185">Reference proteome</keyword>
<dbReference type="InParanoid" id="A0A1D2VQZ4"/>
<dbReference type="GO" id="GO:0005829">
    <property type="term" value="C:cytosol"/>
    <property type="evidence" value="ECO:0007669"/>
    <property type="project" value="TreeGrafter"/>
</dbReference>
<dbReference type="STRING" id="1344418.A0A1D2VQZ4"/>
<dbReference type="InterPro" id="IPR040096">
    <property type="entry name" value="Ric1"/>
</dbReference>
<dbReference type="GO" id="GO:0000139">
    <property type="term" value="C:Golgi membrane"/>
    <property type="evidence" value="ECO:0007669"/>
    <property type="project" value="TreeGrafter"/>
</dbReference>
<feature type="region of interest" description="Disordered" evidence="1">
    <location>
        <begin position="132"/>
        <end position="175"/>
    </location>
</feature>
<dbReference type="GO" id="GO:0042147">
    <property type="term" value="P:retrograde transport, endosome to Golgi"/>
    <property type="evidence" value="ECO:0007669"/>
    <property type="project" value="TreeGrafter"/>
</dbReference>
<feature type="non-terminal residue" evidence="2">
    <location>
        <position position="223"/>
    </location>
</feature>
<evidence type="ECO:0000256" key="1">
    <source>
        <dbReference type="SAM" id="MobiDB-lite"/>
    </source>
</evidence>
<dbReference type="GO" id="GO:0006886">
    <property type="term" value="P:intracellular protein transport"/>
    <property type="evidence" value="ECO:0007669"/>
    <property type="project" value="InterPro"/>
</dbReference>
<gene>
    <name evidence="2" type="ORF">ASCRUDRAFT_73737</name>
</gene>
<evidence type="ECO:0000313" key="2">
    <source>
        <dbReference type="EMBL" id="ODV64018.1"/>
    </source>
</evidence>
<sequence length="223" mass="24948">MIWPESAPSIVDIPSLPSSYHSRNDVLIKISLNKLSSFLPFVVISKTNLYLYNASPIVLTSAYTRSKESLDLYGDNHSLKCSNDGSLIFVQTSKGFLLIFSILSNFPDFTNYLKNNVNLNFDSHSDSDSDSGYNFHSNAYSDNNNNNSNIDSNKTQNSLNITSNNPHSNDDKDKLEKSSSISNIFSSFIISNDSSLNEIYSIYNTQDQLIQLGLPITQHNNHL</sequence>
<name>A0A1D2VQZ4_9ASCO</name>
<dbReference type="AlphaFoldDB" id="A0A1D2VQZ4"/>
<dbReference type="OrthoDB" id="3980261at2759"/>
<protein>
    <submittedName>
        <fullName evidence="2">Uncharacterized protein</fullName>
    </submittedName>
</protein>
<dbReference type="PANTHER" id="PTHR22746">
    <property type="entry name" value="RAB6A-GEF COMPLEX PARTNER PROTEIN 1"/>
    <property type="match status" value="1"/>
</dbReference>
<dbReference type="Proteomes" id="UP000095038">
    <property type="component" value="Unassembled WGS sequence"/>
</dbReference>
<proteinExistence type="predicted"/>
<organism evidence="2 3">
    <name type="scientific">Ascoidea rubescens DSM 1968</name>
    <dbReference type="NCBI Taxonomy" id="1344418"/>
    <lineage>
        <taxon>Eukaryota</taxon>
        <taxon>Fungi</taxon>
        <taxon>Dikarya</taxon>
        <taxon>Ascomycota</taxon>
        <taxon>Saccharomycotina</taxon>
        <taxon>Saccharomycetes</taxon>
        <taxon>Ascoideaceae</taxon>
        <taxon>Ascoidea</taxon>
    </lineage>
</organism>
<reference evidence="3" key="1">
    <citation type="submission" date="2016-05" db="EMBL/GenBank/DDBJ databases">
        <title>Comparative genomics of biotechnologically important yeasts.</title>
        <authorList>
            <consortium name="DOE Joint Genome Institute"/>
            <person name="Riley R."/>
            <person name="Haridas S."/>
            <person name="Wolfe K.H."/>
            <person name="Lopes M.R."/>
            <person name="Hittinger C.T."/>
            <person name="Goker M."/>
            <person name="Salamov A."/>
            <person name="Wisecaver J."/>
            <person name="Long T.M."/>
            <person name="Aerts A.L."/>
            <person name="Barry K."/>
            <person name="Choi C."/>
            <person name="Clum A."/>
            <person name="Coughlan A.Y."/>
            <person name="Deshpande S."/>
            <person name="Douglass A.P."/>
            <person name="Hanson S.J."/>
            <person name="Klenk H.-P."/>
            <person name="Labutti K."/>
            <person name="Lapidus A."/>
            <person name="Lindquist E."/>
            <person name="Lipzen A."/>
            <person name="Meier-Kolthoff J.P."/>
            <person name="Ohm R.A."/>
            <person name="Otillar R.P."/>
            <person name="Pangilinan J."/>
            <person name="Peng Y."/>
            <person name="Rokas A."/>
            <person name="Rosa C.A."/>
            <person name="Scheuner C."/>
            <person name="Sibirny A.A."/>
            <person name="Slot J.C."/>
            <person name="Stielow J.B."/>
            <person name="Sun H."/>
            <person name="Kurtzman C.P."/>
            <person name="Blackwell M."/>
            <person name="Grigoriev I.V."/>
            <person name="Jeffries T.W."/>
        </authorList>
    </citation>
    <scope>NUCLEOTIDE SEQUENCE [LARGE SCALE GENOMIC DNA]</scope>
    <source>
        <strain evidence="3">DSM 1968</strain>
    </source>
</reference>
<dbReference type="GeneID" id="30966055"/>
<evidence type="ECO:0000313" key="3">
    <source>
        <dbReference type="Proteomes" id="UP000095038"/>
    </source>
</evidence>
<feature type="compositionally biased region" description="Polar residues" evidence="1">
    <location>
        <begin position="158"/>
        <end position="167"/>
    </location>
</feature>
<dbReference type="GO" id="GO:0034066">
    <property type="term" value="C:Ric1-Rgp1 guanyl-nucleotide exchange factor complex"/>
    <property type="evidence" value="ECO:0007669"/>
    <property type="project" value="InterPro"/>
</dbReference>
<dbReference type="PANTHER" id="PTHR22746:SF10">
    <property type="entry name" value="GUANINE NUCLEOTIDE EXCHANGE FACTOR SUBUNIT RIC1"/>
    <property type="match status" value="1"/>
</dbReference>
<feature type="compositionally biased region" description="Low complexity" evidence="1">
    <location>
        <begin position="132"/>
        <end position="157"/>
    </location>
</feature>
<dbReference type="RefSeq" id="XP_020050325.1">
    <property type="nucleotide sequence ID" value="XM_020192419.1"/>
</dbReference>